<dbReference type="SMART" id="SM00028">
    <property type="entry name" value="TPR"/>
    <property type="match status" value="2"/>
</dbReference>
<protein>
    <submittedName>
        <fullName evidence="4">Tetratricopeptide repeat protein</fullName>
    </submittedName>
</protein>
<evidence type="ECO:0000256" key="3">
    <source>
        <dbReference type="PROSITE-ProRule" id="PRU00339"/>
    </source>
</evidence>
<sequence>MTSKLYQKALNQRVIQLKPLTRHAGLIGCLLMAACSHPPATLDRQLAVSDIELQNGEMENALPQLIELNQRYPNNPAVLLRLARTHEALGRETAAIEFYKKIIAINHDSKDGWMGLVKIYMRRKPETALTILENMVKLYPDDPHIVDDYGVALDLNGHYTEAQNEYKRAIQIDPSMVSPEVNLGLSVGLSGDISKGLAIIKPYAVTGDATPRTRENYALLLIAAGRTDEAKAVLISYLPPDAAVAKFNRLSDFWALHADDKSKPS</sequence>
<dbReference type="PANTHER" id="PTHR44943:SF8">
    <property type="entry name" value="TPR REPEAT-CONTAINING PROTEIN MJ0263"/>
    <property type="match status" value="1"/>
</dbReference>
<dbReference type="InterPro" id="IPR011990">
    <property type="entry name" value="TPR-like_helical_dom_sf"/>
</dbReference>
<dbReference type="InterPro" id="IPR019734">
    <property type="entry name" value="TPR_rpt"/>
</dbReference>
<dbReference type="InterPro" id="IPR051685">
    <property type="entry name" value="Ycf3/AcsC/BcsC/TPR_MFPF"/>
</dbReference>
<dbReference type="Proteomes" id="UP001521074">
    <property type="component" value="Unassembled WGS sequence"/>
</dbReference>
<dbReference type="Pfam" id="PF14559">
    <property type="entry name" value="TPR_19"/>
    <property type="match status" value="1"/>
</dbReference>
<dbReference type="PROSITE" id="PS51257">
    <property type="entry name" value="PROKAR_LIPOPROTEIN"/>
    <property type="match status" value="1"/>
</dbReference>
<dbReference type="RefSeq" id="WP_232878999.1">
    <property type="nucleotide sequence ID" value="NZ_JAJSOJ010000069.1"/>
</dbReference>
<keyword evidence="2 3" id="KW-0802">TPR repeat</keyword>
<gene>
    <name evidence="4" type="ORF">LWC05_15815</name>
</gene>
<evidence type="ECO:0000313" key="4">
    <source>
        <dbReference type="EMBL" id="MCE0745341.1"/>
    </source>
</evidence>
<accession>A0ABS8W2F0</accession>
<keyword evidence="1" id="KW-0677">Repeat</keyword>
<dbReference type="SUPFAM" id="SSF48452">
    <property type="entry name" value="TPR-like"/>
    <property type="match status" value="1"/>
</dbReference>
<dbReference type="EMBL" id="JAJSOJ010000069">
    <property type="protein sequence ID" value="MCE0745341.1"/>
    <property type="molecule type" value="Genomic_DNA"/>
</dbReference>
<dbReference type="Gene3D" id="1.25.40.10">
    <property type="entry name" value="Tetratricopeptide repeat domain"/>
    <property type="match status" value="1"/>
</dbReference>
<evidence type="ECO:0000256" key="2">
    <source>
        <dbReference type="ARBA" id="ARBA00022803"/>
    </source>
</evidence>
<comment type="caution">
    <text evidence="4">The sequence shown here is derived from an EMBL/GenBank/DDBJ whole genome shotgun (WGS) entry which is preliminary data.</text>
</comment>
<dbReference type="PROSITE" id="PS50005">
    <property type="entry name" value="TPR"/>
    <property type="match status" value="1"/>
</dbReference>
<organism evidence="4 5">
    <name type="scientific">Acetobacter sicerae</name>
    <dbReference type="NCBI Taxonomy" id="85325"/>
    <lineage>
        <taxon>Bacteria</taxon>
        <taxon>Pseudomonadati</taxon>
        <taxon>Pseudomonadota</taxon>
        <taxon>Alphaproteobacteria</taxon>
        <taxon>Acetobacterales</taxon>
        <taxon>Acetobacteraceae</taxon>
        <taxon>Acetobacter</taxon>
    </lineage>
</organism>
<keyword evidence="5" id="KW-1185">Reference proteome</keyword>
<dbReference type="Pfam" id="PF13181">
    <property type="entry name" value="TPR_8"/>
    <property type="match status" value="1"/>
</dbReference>
<evidence type="ECO:0000256" key="1">
    <source>
        <dbReference type="ARBA" id="ARBA00022737"/>
    </source>
</evidence>
<dbReference type="PANTHER" id="PTHR44943">
    <property type="entry name" value="CELLULOSE SYNTHASE OPERON PROTEIN C"/>
    <property type="match status" value="1"/>
</dbReference>
<evidence type="ECO:0000313" key="5">
    <source>
        <dbReference type="Proteomes" id="UP001521074"/>
    </source>
</evidence>
<name>A0ABS8W2F0_9PROT</name>
<feature type="repeat" description="TPR" evidence="3">
    <location>
        <begin position="143"/>
        <end position="176"/>
    </location>
</feature>
<proteinExistence type="predicted"/>
<reference evidence="4 5" key="1">
    <citation type="submission" date="2021-12" db="EMBL/GenBank/DDBJ databases">
        <title>Genome sequence of Acetobacter sicerae DmPark20a_162.</title>
        <authorList>
            <person name="Chaston J.M."/>
        </authorList>
    </citation>
    <scope>NUCLEOTIDE SEQUENCE [LARGE SCALE GENOMIC DNA]</scope>
    <source>
        <strain evidence="4 5">DmPark20a_162</strain>
    </source>
</reference>